<evidence type="ECO:0000259" key="6">
    <source>
        <dbReference type="Pfam" id="PF02601"/>
    </source>
</evidence>
<keyword evidence="2 5" id="KW-0540">Nuclease</keyword>
<dbReference type="InterPro" id="IPR020579">
    <property type="entry name" value="Exonuc_VII_lsu_C"/>
</dbReference>
<dbReference type="CDD" id="cd04489">
    <property type="entry name" value="ExoVII_LU_OBF"/>
    <property type="match status" value="1"/>
</dbReference>
<dbReference type="InterPro" id="IPR003753">
    <property type="entry name" value="Exonuc_VII_L"/>
</dbReference>
<sequence>MEPLSVSDLTGAIKEVLETAIPAVRVAGELSNVVLARSGHLYATLKDDAAQIRVVMWKGKASRLRFEPRDGLAVICEGNVEVYAPRGAYQLILAAMQPEGVGSLELAFRQLQEKLAAEGLFDPDRKRPLPTFPRRVALVTSPTSAAVRDALQVLRRRWRGTDAIVVPTAVQGDGAAKQIAAALRTAGGLSGVDVVLLIRGGGSLEDLWAFNEEPVARAVAACPVPVVCGVGHEIDVTIADLVADRRALTPSEAAELAVPDGREIEAFVADAAERLPLALRRRVATEAQRLDELDARLADAGRRRVERGTHELERLGGRLHALSPLAVLGRGFSLTRQEKSVLTDAAAVAVGDEVTTRLARGSIRCEVLERTEDEE</sequence>
<dbReference type="Pfam" id="PF02601">
    <property type="entry name" value="Exonuc_VII_L"/>
    <property type="match status" value="1"/>
</dbReference>
<dbReference type="PANTHER" id="PTHR30008">
    <property type="entry name" value="EXODEOXYRIBONUCLEASE 7 LARGE SUBUNIT"/>
    <property type="match status" value="1"/>
</dbReference>
<keyword evidence="9" id="KW-1185">Reference proteome</keyword>
<comment type="similarity">
    <text evidence="5">Belongs to the XseA family.</text>
</comment>
<dbReference type="AlphaFoldDB" id="A0A517PE94"/>
<evidence type="ECO:0000313" key="8">
    <source>
        <dbReference type="EMBL" id="QDT17697.1"/>
    </source>
</evidence>
<evidence type="ECO:0000256" key="4">
    <source>
        <dbReference type="ARBA" id="ARBA00022839"/>
    </source>
</evidence>
<dbReference type="Pfam" id="PF13742">
    <property type="entry name" value="tRNA_anti_2"/>
    <property type="match status" value="1"/>
</dbReference>
<dbReference type="EC" id="3.1.11.6" evidence="5"/>
<evidence type="ECO:0000259" key="7">
    <source>
        <dbReference type="Pfam" id="PF13742"/>
    </source>
</evidence>
<dbReference type="NCBIfam" id="TIGR00237">
    <property type="entry name" value="xseA"/>
    <property type="match status" value="1"/>
</dbReference>
<comment type="subunit">
    <text evidence="5">Heterooligomer composed of large and small subunits.</text>
</comment>
<evidence type="ECO:0000313" key="9">
    <source>
        <dbReference type="Proteomes" id="UP000318741"/>
    </source>
</evidence>
<dbReference type="GO" id="GO:0003676">
    <property type="term" value="F:nucleic acid binding"/>
    <property type="evidence" value="ECO:0007669"/>
    <property type="project" value="InterPro"/>
</dbReference>
<evidence type="ECO:0000256" key="3">
    <source>
        <dbReference type="ARBA" id="ARBA00022801"/>
    </source>
</evidence>
<proteinExistence type="inferred from homology"/>
<comment type="function">
    <text evidence="5">Bidirectionally degrades single-stranded DNA into large acid-insoluble oligonucleotides, which are then degraded further into small acid-soluble oligonucleotides.</text>
</comment>
<keyword evidence="3 5" id="KW-0378">Hydrolase</keyword>
<comment type="catalytic activity">
    <reaction evidence="5">
        <text>Exonucleolytic cleavage in either 5'- to 3'- or 3'- to 5'-direction to yield nucleoside 5'-phosphates.</text>
        <dbReference type="EC" id="3.1.11.6"/>
    </reaction>
</comment>
<keyword evidence="4 5" id="KW-0269">Exonuclease</keyword>
<dbReference type="KEGG" id="acaf:CA12_38280"/>
<dbReference type="PANTHER" id="PTHR30008:SF0">
    <property type="entry name" value="EXODEOXYRIBONUCLEASE 7 LARGE SUBUNIT"/>
    <property type="match status" value="1"/>
</dbReference>
<evidence type="ECO:0000256" key="2">
    <source>
        <dbReference type="ARBA" id="ARBA00022722"/>
    </source>
</evidence>
<dbReference type="EMBL" id="CP036265">
    <property type="protein sequence ID" value="QDT17697.1"/>
    <property type="molecule type" value="Genomic_DNA"/>
</dbReference>
<dbReference type="Proteomes" id="UP000318741">
    <property type="component" value="Chromosome"/>
</dbReference>
<comment type="subcellular location">
    <subcellularLocation>
        <location evidence="5">Cytoplasm</location>
    </subcellularLocation>
</comment>
<accession>A0A517PE94</accession>
<reference evidence="8 9" key="1">
    <citation type="submission" date="2019-02" db="EMBL/GenBank/DDBJ databases">
        <title>Deep-cultivation of Planctomycetes and their phenomic and genomic characterization uncovers novel biology.</title>
        <authorList>
            <person name="Wiegand S."/>
            <person name="Jogler M."/>
            <person name="Boedeker C."/>
            <person name="Pinto D."/>
            <person name="Vollmers J."/>
            <person name="Rivas-Marin E."/>
            <person name="Kohn T."/>
            <person name="Peeters S.H."/>
            <person name="Heuer A."/>
            <person name="Rast P."/>
            <person name="Oberbeckmann S."/>
            <person name="Bunk B."/>
            <person name="Jeske O."/>
            <person name="Meyerdierks A."/>
            <person name="Storesund J.E."/>
            <person name="Kallscheuer N."/>
            <person name="Luecker S."/>
            <person name="Lage O.M."/>
            <person name="Pohl T."/>
            <person name="Merkel B.J."/>
            <person name="Hornburger P."/>
            <person name="Mueller R.-W."/>
            <person name="Bruemmer F."/>
            <person name="Labrenz M."/>
            <person name="Spormann A.M."/>
            <person name="Op den Camp H."/>
            <person name="Overmann J."/>
            <person name="Amann R."/>
            <person name="Jetten M.S.M."/>
            <person name="Mascher T."/>
            <person name="Medema M.H."/>
            <person name="Devos D.P."/>
            <person name="Kaster A.-K."/>
            <person name="Ovreas L."/>
            <person name="Rohde M."/>
            <person name="Galperin M.Y."/>
            <person name="Jogler C."/>
        </authorList>
    </citation>
    <scope>NUCLEOTIDE SEQUENCE [LARGE SCALE GENOMIC DNA]</scope>
    <source>
        <strain evidence="8 9">CA12</strain>
    </source>
</reference>
<dbReference type="GO" id="GO:0009318">
    <property type="term" value="C:exodeoxyribonuclease VII complex"/>
    <property type="evidence" value="ECO:0007669"/>
    <property type="project" value="UniProtKB-UniRule"/>
</dbReference>
<organism evidence="8 9">
    <name type="scientific">Alienimonas californiensis</name>
    <dbReference type="NCBI Taxonomy" id="2527989"/>
    <lineage>
        <taxon>Bacteria</taxon>
        <taxon>Pseudomonadati</taxon>
        <taxon>Planctomycetota</taxon>
        <taxon>Planctomycetia</taxon>
        <taxon>Planctomycetales</taxon>
        <taxon>Planctomycetaceae</taxon>
        <taxon>Alienimonas</taxon>
    </lineage>
</organism>
<dbReference type="InterPro" id="IPR025824">
    <property type="entry name" value="OB-fold_nuc-bd_dom"/>
</dbReference>
<protein>
    <recommendedName>
        <fullName evidence="5">Exodeoxyribonuclease 7 large subunit</fullName>
        <ecNumber evidence="5">3.1.11.6</ecNumber>
    </recommendedName>
    <alternativeName>
        <fullName evidence="5">Exodeoxyribonuclease VII large subunit</fullName>
        <shortName evidence="5">Exonuclease VII large subunit</shortName>
    </alternativeName>
</protein>
<dbReference type="HAMAP" id="MF_00378">
    <property type="entry name" value="Exonuc_7_L"/>
    <property type="match status" value="1"/>
</dbReference>
<dbReference type="GO" id="GO:0006308">
    <property type="term" value="P:DNA catabolic process"/>
    <property type="evidence" value="ECO:0007669"/>
    <property type="project" value="UniProtKB-UniRule"/>
</dbReference>
<dbReference type="OrthoDB" id="9802795at2"/>
<evidence type="ECO:0000256" key="1">
    <source>
        <dbReference type="ARBA" id="ARBA00022490"/>
    </source>
</evidence>
<dbReference type="GO" id="GO:0005737">
    <property type="term" value="C:cytoplasm"/>
    <property type="evidence" value="ECO:0007669"/>
    <property type="project" value="UniProtKB-SubCell"/>
</dbReference>
<feature type="domain" description="Exonuclease VII large subunit C-terminal" evidence="6">
    <location>
        <begin position="120"/>
        <end position="301"/>
    </location>
</feature>
<evidence type="ECO:0000256" key="5">
    <source>
        <dbReference type="HAMAP-Rule" id="MF_00378"/>
    </source>
</evidence>
<feature type="domain" description="OB-fold nucleic acid binding" evidence="7">
    <location>
        <begin position="4"/>
        <end position="96"/>
    </location>
</feature>
<gene>
    <name evidence="5 8" type="primary">xseA</name>
    <name evidence="8" type="ORF">CA12_38280</name>
</gene>
<dbReference type="GO" id="GO:0008855">
    <property type="term" value="F:exodeoxyribonuclease VII activity"/>
    <property type="evidence" value="ECO:0007669"/>
    <property type="project" value="UniProtKB-UniRule"/>
</dbReference>
<name>A0A517PE94_9PLAN</name>
<keyword evidence="1 5" id="KW-0963">Cytoplasm</keyword>